<dbReference type="InterPro" id="IPR036063">
    <property type="entry name" value="Smr_dom_sf"/>
</dbReference>
<accession>A0A829GK40</accession>
<feature type="non-terminal residue" evidence="2">
    <location>
        <position position="1"/>
    </location>
</feature>
<feature type="domain" description="Smr" evidence="1">
    <location>
        <begin position="1"/>
        <end position="63"/>
    </location>
</feature>
<dbReference type="EMBL" id="ANJW01000147">
    <property type="protein sequence ID" value="EPC57844.1"/>
    <property type="molecule type" value="Genomic_DNA"/>
</dbReference>
<evidence type="ECO:0000313" key="2">
    <source>
        <dbReference type="EMBL" id="EPC57844.1"/>
    </source>
</evidence>
<sequence length="63" mass="6683">DLDQYIDAALLAGYPSVTIIHGLGTGAIRNGVTQYLKRNRQVKTYGFAPQNAGGSGATIVNFK</sequence>
<comment type="caution">
    <text evidence="2">The sequence shown here is derived from an EMBL/GenBank/DDBJ whole genome shotgun (WGS) entry which is preliminary data.</text>
</comment>
<dbReference type="SUPFAM" id="SSF160443">
    <property type="entry name" value="SMR domain-like"/>
    <property type="match status" value="1"/>
</dbReference>
<reference evidence="2 3" key="1">
    <citation type="journal article" date="2013" name="PLoS ONE">
        <title>Lactobacillus paracasei comparative genomics: towards species pan-genome definition and exploitation of diversity.</title>
        <authorList>
            <person name="Smokvina T."/>
            <person name="Wels M."/>
            <person name="Polka J."/>
            <person name="Chervaux C."/>
            <person name="Brisse S."/>
            <person name="Boekhorst J."/>
            <person name="van Hylckama Vlieg J.E."/>
            <person name="Siezen R.J."/>
        </authorList>
    </citation>
    <scope>NUCLEOTIDE SEQUENCE [LARGE SCALE GENOMIC DNA]</scope>
    <source>
        <strain evidence="2 3">Lpp123</strain>
    </source>
</reference>
<dbReference type="SMART" id="SM00463">
    <property type="entry name" value="SMR"/>
    <property type="match status" value="1"/>
</dbReference>
<organism evidence="2 3">
    <name type="scientific">Lacticaseibacillus paracasei subsp. paracasei Lpp123</name>
    <dbReference type="NCBI Taxonomy" id="1256201"/>
    <lineage>
        <taxon>Bacteria</taxon>
        <taxon>Bacillati</taxon>
        <taxon>Bacillota</taxon>
        <taxon>Bacilli</taxon>
        <taxon>Lactobacillales</taxon>
        <taxon>Lactobacillaceae</taxon>
        <taxon>Lacticaseibacillus</taxon>
    </lineage>
</organism>
<protein>
    <submittedName>
        <fullName evidence="2">MutS2 protein</fullName>
    </submittedName>
</protein>
<gene>
    <name evidence="2" type="ORF">Lpp123_02509</name>
</gene>
<dbReference type="Pfam" id="PF01713">
    <property type="entry name" value="Smr"/>
    <property type="match status" value="1"/>
</dbReference>
<dbReference type="InterPro" id="IPR002625">
    <property type="entry name" value="Smr_dom"/>
</dbReference>
<name>A0A829GK40_LACPA</name>
<dbReference type="PROSITE" id="PS50828">
    <property type="entry name" value="SMR"/>
    <property type="match status" value="1"/>
</dbReference>
<proteinExistence type="predicted"/>
<dbReference type="Proteomes" id="UP000014316">
    <property type="component" value="Unassembled WGS sequence"/>
</dbReference>
<evidence type="ECO:0000259" key="1">
    <source>
        <dbReference type="PROSITE" id="PS50828"/>
    </source>
</evidence>
<evidence type="ECO:0000313" key="3">
    <source>
        <dbReference type="Proteomes" id="UP000014316"/>
    </source>
</evidence>
<dbReference type="AlphaFoldDB" id="A0A829GK40"/>
<dbReference type="Gene3D" id="3.30.1370.110">
    <property type="match status" value="1"/>
</dbReference>